<feature type="domain" description="MYST-type HAT" evidence="13">
    <location>
        <begin position="16"/>
        <end position="329"/>
    </location>
</feature>
<keyword evidence="10 12" id="KW-0539">Nucleus</keyword>
<keyword evidence="5" id="KW-0479">Metal-binding</keyword>
<sequence>MKKESSQNSDIKLIDFSNFSLKRVYLSGYWLTVWYQSPYPEEYCSRKDLYICEKCLKYMKYPKSLLAHKEQCDAKYPKGLIVYEDSTCAVYQIDGKVEKLYCQNLCLLSKLFLDQKTLYYDVSLFLFYILYTKSTIAGCDPTFVGYFSKEKKSVENYNLACVLTFPQFRGQHHGYEISKLKRCVGSPEKPLSSQGFAIYKSYWRSAILLYLLQKTKQPETSENNTSLPLALKILPHSSEESSVKVQTDRSDSNLISEPLELISVFSIEELALETGISIEDILSTLDDLYLLSHWKDEHTIYLTHALILKAIKTLGITFKKRLDPLGIIPENLY</sequence>
<dbReference type="AlphaFoldDB" id="A0A2T9YMM0"/>
<dbReference type="Gene3D" id="3.30.60.60">
    <property type="entry name" value="N-acetyl transferase-like"/>
    <property type="match status" value="1"/>
</dbReference>
<evidence type="ECO:0000259" key="13">
    <source>
        <dbReference type="PROSITE" id="PS51726"/>
    </source>
</evidence>
<dbReference type="GO" id="GO:0005634">
    <property type="term" value="C:nucleus"/>
    <property type="evidence" value="ECO:0007669"/>
    <property type="project" value="UniProtKB-SubCell"/>
</dbReference>
<dbReference type="GO" id="GO:0003712">
    <property type="term" value="F:transcription coregulator activity"/>
    <property type="evidence" value="ECO:0007669"/>
    <property type="project" value="TreeGrafter"/>
</dbReference>
<keyword evidence="6" id="KW-0863">Zinc-finger</keyword>
<evidence type="ECO:0000313" key="15">
    <source>
        <dbReference type="Proteomes" id="UP000245383"/>
    </source>
</evidence>
<protein>
    <recommendedName>
        <fullName evidence="3 12">Histone acetyltransferase</fullName>
        <ecNumber evidence="3 12">2.3.1.48</ecNumber>
    </recommendedName>
</protein>
<evidence type="ECO:0000256" key="3">
    <source>
        <dbReference type="ARBA" id="ARBA00013184"/>
    </source>
</evidence>
<evidence type="ECO:0000256" key="2">
    <source>
        <dbReference type="ARBA" id="ARBA00010107"/>
    </source>
</evidence>
<name>A0A2T9YMM0_9FUNG</name>
<dbReference type="GO" id="GO:0008270">
    <property type="term" value="F:zinc ion binding"/>
    <property type="evidence" value="ECO:0007669"/>
    <property type="project" value="UniProtKB-KW"/>
</dbReference>
<accession>A0A2T9YMM0</accession>
<comment type="caution">
    <text evidence="14">The sequence shown here is derived from an EMBL/GenBank/DDBJ whole genome shotgun (WGS) entry which is preliminary data.</text>
</comment>
<evidence type="ECO:0000256" key="8">
    <source>
        <dbReference type="ARBA" id="ARBA00022853"/>
    </source>
</evidence>
<gene>
    <name evidence="14" type="ORF">BB561_003159</name>
</gene>
<evidence type="ECO:0000256" key="1">
    <source>
        <dbReference type="ARBA" id="ARBA00004123"/>
    </source>
</evidence>
<dbReference type="PANTHER" id="PTHR10615">
    <property type="entry name" value="HISTONE ACETYLTRANSFERASE"/>
    <property type="match status" value="1"/>
</dbReference>
<dbReference type="GO" id="GO:0006357">
    <property type="term" value="P:regulation of transcription by RNA polymerase II"/>
    <property type="evidence" value="ECO:0007669"/>
    <property type="project" value="TreeGrafter"/>
</dbReference>
<comment type="catalytic activity">
    <reaction evidence="12">
        <text>L-lysyl-[protein] + acetyl-CoA = N(6)-acetyl-L-lysyl-[protein] + CoA + H(+)</text>
        <dbReference type="Rhea" id="RHEA:45948"/>
        <dbReference type="Rhea" id="RHEA-COMP:9752"/>
        <dbReference type="Rhea" id="RHEA-COMP:10731"/>
        <dbReference type="ChEBI" id="CHEBI:15378"/>
        <dbReference type="ChEBI" id="CHEBI:29969"/>
        <dbReference type="ChEBI" id="CHEBI:57287"/>
        <dbReference type="ChEBI" id="CHEBI:57288"/>
        <dbReference type="ChEBI" id="CHEBI:61930"/>
        <dbReference type="EC" id="2.3.1.48"/>
    </reaction>
</comment>
<keyword evidence="15" id="KW-1185">Reference proteome</keyword>
<dbReference type="EC" id="2.3.1.48" evidence="3 12"/>
<comment type="subcellular location">
    <subcellularLocation>
        <location evidence="1 12">Nucleus</location>
    </subcellularLocation>
</comment>
<keyword evidence="8" id="KW-0156">Chromatin regulator</keyword>
<dbReference type="SUPFAM" id="SSF55729">
    <property type="entry name" value="Acyl-CoA N-acyltransferases (Nat)"/>
    <property type="match status" value="1"/>
</dbReference>
<dbReference type="Pfam" id="PF17772">
    <property type="entry name" value="zf-MYST"/>
    <property type="match status" value="1"/>
</dbReference>
<evidence type="ECO:0000256" key="4">
    <source>
        <dbReference type="ARBA" id="ARBA00022679"/>
    </source>
</evidence>
<evidence type="ECO:0000256" key="7">
    <source>
        <dbReference type="ARBA" id="ARBA00022833"/>
    </source>
</evidence>
<dbReference type="EMBL" id="MBFR01000123">
    <property type="protein sequence ID" value="PVU93582.1"/>
    <property type="molecule type" value="Genomic_DNA"/>
</dbReference>
<evidence type="ECO:0000313" key="14">
    <source>
        <dbReference type="EMBL" id="PVU93582.1"/>
    </source>
</evidence>
<evidence type="ECO:0000256" key="5">
    <source>
        <dbReference type="ARBA" id="ARBA00022723"/>
    </source>
</evidence>
<dbReference type="GO" id="GO:0000785">
    <property type="term" value="C:chromatin"/>
    <property type="evidence" value="ECO:0007669"/>
    <property type="project" value="TreeGrafter"/>
</dbReference>
<dbReference type="InterPro" id="IPR036388">
    <property type="entry name" value="WH-like_DNA-bd_sf"/>
</dbReference>
<dbReference type="Pfam" id="PF01853">
    <property type="entry name" value="MOZ_SAS"/>
    <property type="match status" value="1"/>
</dbReference>
<dbReference type="Gene3D" id="3.40.630.30">
    <property type="match status" value="1"/>
</dbReference>
<reference evidence="14 15" key="1">
    <citation type="journal article" date="2018" name="MBio">
        <title>Comparative Genomics Reveals the Core Gene Toolbox for the Fungus-Insect Symbiosis.</title>
        <authorList>
            <person name="Wang Y."/>
            <person name="Stata M."/>
            <person name="Wang W."/>
            <person name="Stajich J.E."/>
            <person name="White M.M."/>
            <person name="Moncalvo J.M."/>
        </authorList>
    </citation>
    <scope>NUCLEOTIDE SEQUENCE [LARGE SCALE GENOMIC DNA]</scope>
    <source>
        <strain evidence="14 15">SWE-8-4</strain>
    </source>
</reference>
<evidence type="ECO:0000256" key="10">
    <source>
        <dbReference type="ARBA" id="ARBA00023242"/>
    </source>
</evidence>
<evidence type="ECO:0000256" key="11">
    <source>
        <dbReference type="PIRSR" id="PIRSR602717-51"/>
    </source>
</evidence>
<dbReference type="STRING" id="133385.A0A2T9YMM0"/>
<dbReference type="Gene3D" id="1.10.10.10">
    <property type="entry name" value="Winged helix-like DNA-binding domain superfamily/Winged helix DNA-binding domain"/>
    <property type="match status" value="1"/>
</dbReference>
<evidence type="ECO:0000256" key="6">
    <source>
        <dbReference type="ARBA" id="ARBA00022771"/>
    </source>
</evidence>
<keyword evidence="7" id="KW-0862">Zinc</keyword>
<evidence type="ECO:0000256" key="12">
    <source>
        <dbReference type="RuleBase" id="RU361211"/>
    </source>
</evidence>
<keyword evidence="9" id="KW-0007">Acetylation</keyword>
<dbReference type="InterPro" id="IPR016181">
    <property type="entry name" value="Acyl_CoA_acyltransferase"/>
</dbReference>
<evidence type="ECO:0000256" key="9">
    <source>
        <dbReference type="ARBA" id="ARBA00022990"/>
    </source>
</evidence>
<proteinExistence type="inferred from homology"/>
<dbReference type="InterPro" id="IPR002717">
    <property type="entry name" value="HAT_MYST-type"/>
</dbReference>
<dbReference type="PROSITE" id="PS51726">
    <property type="entry name" value="MYST_HAT"/>
    <property type="match status" value="1"/>
</dbReference>
<dbReference type="Proteomes" id="UP000245383">
    <property type="component" value="Unassembled WGS sequence"/>
</dbReference>
<organism evidence="14 15">
    <name type="scientific">Smittium simulii</name>
    <dbReference type="NCBI Taxonomy" id="133385"/>
    <lineage>
        <taxon>Eukaryota</taxon>
        <taxon>Fungi</taxon>
        <taxon>Fungi incertae sedis</taxon>
        <taxon>Zoopagomycota</taxon>
        <taxon>Kickxellomycotina</taxon>
        <taxon>Harpellomycetes</taxon>
        <taxon>Harpellales</taxon>
        <taxon>Legeriomycetaceae</taxon>
        <taxon>Smittium</taxon>
    </lineage>
</organism>
<dbReference type="GO" id="GO:0004402">
    <property type="term" value="F:histone acetyltransferase activity"/>
    <property type="evidence" value="ECO:0007669"/>
    <property type="project" value="InterPro"/>
</dbReference>
<dbReference type="InterPro" id="IPR050603">
    <property type="entry name" value="MYST_HAT"/>
</dbReference>
<dbReference type="OrthoDB" id="787137at2759"/>
<dbReference type="InterPro" id="IPR040706">
    <property type="entry name" value="Zf-MYST"/>
</dbReference>
<keyword evidence="4" id="KW-0808">Transferase</keyword>
<dbReference type="GO" id="GO:0003682">
    <property type="term" value="F:chromatin binding"/>
    <property type="evidence" value="ECO:0007669"/>
    <property type="project" value="TreeGrafter"/>
</dbReference>
<feature type="active site" description="Proton donor/acceptor" evidence="11">
    <location>
        <position position="188"/>
    </location>
</feature>
<comment type="similarity">
    <text evidence="2 12">Belongs to the MYST (SAS/MOZ) family.</text>
</comment>
<dbReference type="PANTHER" id="PTHR10615:SF161">
    <property type="entry name" value="HISTONE ACETYLTRANSFERASE KAT7"/>
    <property type="match status" value="1"/>
</dbReference>